<dbReference type="EMBL" id="CM023478">
    <property type="protein sequence ID" value="KAH7933982.1"/>
    <property type="molecule type" value="Genomic_DNA"/>
</dbReference>
<reference evidence="1" key="1">
    <citation type="submission" date="2020-05" db="EMBL/GenBank/DDBJ databases">
        <title>Large-scale comparative analyses of tick genomes elucidate their genetic diversity and vector capacities.</title>
        <authorList>
            <person name="Jia N."/>
            <person name="Wang J."/>
            <person name="Shi W."/>
            <person name="Du L."/>
            <person name="Sun Y."/>
            <person name="Zhan W."/>
            <person name="Jiang J."/>
            <person name="Wang Q."/>
            <person name="Zhang B."/>
            <person name="Ji P."/>
            <person name="Sakyi L.B."/>
            <person name="Cui X."/>
            <person name="Yuan T."/>
            <person name="Jiang B."/>
            <person name="Yang W."/>
            <person name="Lam T.T.-Y."/>
            <person name="Chang Q."/>
            <person name="Ding S."/>
            <person name="Wang X."/>
            <person name="Zhu J."/>
            <person name="Ruan X."/>
            <person name="Zhao L."/>
            <person name="Wei J."/>
            <person name="Que T."/>
            <person name="Du C."/>
            <person name="Cheng J."/>
            <person name="Dai P."/>
            <person name="Han X."/>
            <person name="Huang E."/>
            <person name="Gao Y."/>
            <person name="Liu J."/>
            <person name="Shao H."/>
            <person name="Ye R."/>
            <person name="Li L."/>
            <person name="Wei W."/>
            <person name="Wang X."/>
            <person name="Wang C."/>
            <person name="Yang T."/>
            <person name="Huo Q."/>
            <person name="Li W."/>
            <person name="Guo W."/>
            <person name="Chen H."/>
            <person name="Zhou L."/>
            <person name="Ni X."/>
            <person name="Tian J."/>
            <person name="Zhou Y."/>
            <person name="Sheng Y."/>
            <person name="Liu T."/>
            <person name="Pan Y."/>
            <person name="Xia L."/>
            <person name="Li J."/>
            <person name="Zhao F."/>
            <person name="Cao W."/>
        </authorList>
    </citation>
    <scope>NUCLEOTIDE SEQUENCE</scope>
    <source>
        <strain evidence="1">Dsil-2018</strain>
    </source>
</reference>
<sequence>MQHSSGPVPIVTPPHATSASTGGTDTSSQCTFVRRAMDRALNCPVQGVERLTLFTFGKTRCPVTLDIQHITNELTIDALEVPEISVVTSLPSDGVVITMMTHHGLVPADARSEAKTFREDEISILIGSDFYWDVVTGQISRLSPHVTAVEIRYGWTVQGTLHDLS</sequence>
<dbReference type="Proteomes" id="UP000821865">
    <property type="component" value="Chromosome 9"/>
</dbReference>
<protein>
    <submittedName>
        <fullName evidence="1">Uncharacterized protein</fullName>
    </submittedName>
</protein>
<keyword evidence="2" id="KW-1185">Reference proteome</keyword>
<accession>A0ACB8C538</accession>
<comment type="caution">
    <text evidence="1">The sequence shown here is derived from an EMBL/GenBank/DDBJ whole genome shotgun (WGS) entry which is preliminary data.</text>
</comment>
<evidence type="ECO:0000313" key="2">
    <source>
        <dbReference type="Proteomes" id="UP000821865"/>
    </source>
</evidence>
<gene>
    <name evidence="1" type="ORF">HPB49_020055</name>
</gene>
<proteinExistence type="predicted"/>
<organism evidence="1 2">
    <name type="scientific">Dermacentor silvarum</name>
    <name type="common">Tick</name>
    <dbReference type="NCBI Taxonomy" id="543639"/>
    <lineage>
        <taxon>Eukaryota</taxon>
        <taxon>Metazoa</taxon>
        <taxon>Ecdysozoa</taxon>
        <taxon>Arthropoda</taxon>
        <taxon>Chelicerata</taxon>
        <taxon>Arachnida</taxon>
        <taxon>Acari</taxon>
        <taxon>Parasitiformes</taxon>
        <taxon>Ixodida</taxon>
        <taxon>Ixodoidea</taxon>
        <taxon>Ixodidae</taxon>
        <taxon>Rhipicephalinae</taxon>
        <taxon>Dermacentor</taxon>
    </lineage>
</organism>
<evidence type="ECO:0000313" key="1">
    <source>
        <dbReference type="EMBL" id="KAH7933982.1"/>
    </source>
</evidence>
<name>A0ACB8C538_DERSI</name>